<dbReference type="Pfam" id="PF01965">
    <property type="entry name" value="DJ-1_PfpI"/>
    <property type="match status" value="1"/>
</dbReference>
<dbReference type="STRING" id="1774969.AUC69_13060"/>
<dbReference type="GO" id="GO:0043565">
    <property type="term" value="F:sequence-specific DNA binding"/>
    <property type="evidence" value="ECO:0007669"/>
    <property type="project" value="InterPro"/>
</dbReference>
<sequence length="347" mass="38519">METSAPPIEALIVAVPETAGSALYGMVDVLASAGNLWEELAWTDTPYHPIRPRIVSPVDAPFVCGNRVPVTPDQFVGDDPSADIVILPELWLAPDDDLKGRYPDVLDWVRRRYHAGSSIYSACSGSVMLAATGLLDNKEATSHWGYEDLFRTRYPKVRFRPEPPLVFADPAGRIVTAGGTTSWHDLALHIIARHVSPGEALRIAKVYLLKWHSEGQLPYAALVRPQPHADAIVRRCEEWLAEHYRDAEAVTKMAAIAGIPERSAKRRFKVATGTTPINYVQSLRIEEAKRQLEAGSVSFEKIAADLGYENLAFFRRLFKRSTGLTPGQYRRMFRPFMEAGGGTLRGP</sequence>
<dbReference type="Gene3D" id="3.40.50.880">
    <property type="match status" value="1"/>
</dbReference>
<evidence type="ECO:0000256" key="1">
    <source>
        <dbReference type="ARBA" id="ARBA00023015"/>
    </source>
</evidence>
<reference evidence="5 6" key="1">
    <citation type="journal article" date="2016" name="Environ. Microbiol.">
        <title>New Methyloceanibacter diversity from North Sea sediments includes methanotroph containing solely the soluble methane monooxygenase.</title>
        <authorList>
            <person name="Vekeman B."/>
            <person name="Kerckhof F.M."/>
            <person name="Cremers G."/>
            <person name="de Vos P."/>
            <person name="Vandamme P."/>
            <person name="Boon N."/>
            <person name="Op den Camp H.J."/>
            <person name="Heylen K."/>
        </authorList>
    </citation>
    <scope>NUCLEOTIDE SEQUENCE [LARGE SCALE GENOMIC DNA]</scope>
    <source>
        <strain evidence="5 6">R-67175</strain>
    </source>
</reference>
<protein>
    <submittedName>
        <fullName evidence="5">AraC family transcriptional regulator</fullName>
    </submittedName>
</protein>
<dbReference type="InterPro" id="IPR002818">
    <property type="entry name" value="DJ-1/PfpI"/>
</dbReference>
<comment type="caution">
    <text evidence="5">The sequence shown here is derived from an EMBL/GenBank/DDBJ whole genome shotgun (WGS) entry which is preliminary data.</text>
</comment>
<evidence type="ECO:0000256" key="3">
    <source>
        <dbReference type="ARBA" id="ARBA00023163"/>
    </source>
</evidence>
<dbReference type="PRINTS" id="PR00032">
    <property type="entry name" value="HTHARAC"/>
</dbReference>
<dbReference type="InterPro" id="IPR052158">
    <property type="entry name" value="INH-QAR"/>
</dbReference>
<keyword evidence="6" id="KW-1185">Reference proteome</keyword>
<dbReference type="GO" id="GO:0003700">
    <property type="term" value="F:DNA-binding transcription factor activity"/>
    <property type="evidence" value="ECO:0007669"/>
    <property type="project" value="InterPro"/>
</dbReference>
<gene>
    <name evidence="5" type="ORF">AUC69_13060</name>
</gene>
<evidence type="ECO:0000313" key="5">
    <source>
        <dbReference type="EMBL" id="ODR97044.1"/>
    </source>
</evidence>
<proteinExistence type="predicted"/>
<dbReference type="PROSITE" id="PS01124">
    <property type="entry name" value="HTH_ARAC_FAMILY_2"/>
    <property type="match status" value="1"/>
</dbReference>
<dbReference type="SUPFAM" id="SSF46689">
    <property type="entry name" value="Homeodomain-like"/>
    <property type="match status" value="2"/>
</dbReference>
<dbReference type="InterPro" id="IPR018060">
    <property type="entry name" value="HTH_AraC"/>
</dbReference>
<dbReference type="OrthoDB" id="186587at2"/>
<keyword evidence="1" id="KW-0805">Transcription regulation</keyword>
<name>A0A1E3VU36_9HYPH</name>
<dbReference type="SMART" id="SM00342">
    <property type="entry name" value="HTH_ARAC"/>
    <property type="match status" value="1"/>
</dbReference>
<dbReference type="CDD" id="cd03138">
    <property type="entry name" value="GATase1_AraC_2"/>
    <property type="match status" value="1"/>
</dbReference>
<organism evidence="5 6">
    <name type="scientific">Methyloceanibacter superfactus</name>
    <dbReference type="NCBI Taxonomy" id="1774969"/>
    <lineage>
        <taxon>Bacteria</taxon>
        <taxon>Pseudomonadati</taxon>
        <taxon>Pseudomonadota</taxon>
        <taxon>Alphaproteobacteria</taxon>
        <taxon>Hyphomicrobiales</taxon>
        <taxon>Hyphomicrobiaceae</taxon>
        <taxon>Methyloceanibacter</taxon>
    </lineage>
</organism>
<keyword evidence="2" id="KW-0238">DNA-binding</keyword>
<keyword evidence="3" id="KW-0804">Transcription</keyword>
<evidence type="ECO:0000259" key="4">
    <source>
        <dbReference type="PROSITE" id="PS01124"/>
    </source>
</evidence>
<dbReference type="PROSITE" id="PS00041">
    <property type="entry name" value="HTH_ARAC_FAMILY_1"/>
    <property type="match status" value="1"/>
</dbReference>
<evidence type="ECO:0000256" key="2">
    <source>
        <dbReference type="ARBA" id="ARBA00023125"/>
    </source>
</evidence>
<accession>A0A1E3VU36</accession>
<dbReference type="Proteomes" id="UP000094472">
    <property type="component" value="Unassembled WGS sequence"/>
</dbReference>
<dbReference type="InterPro" id="IPR020449">
    <property type="entry name" value="Tscrpt_reg_AraC-type_HTH"/>
</dbReference>
<evidence type="ECO:0000313" key="6">
    <source>
        <dbReference type="Proteomes" id="UP000094472"/>
    </source>
</evidence>
<dbReference type="InterPro" id="IPR009057">
    <property type="entry name" value="Homeodomain-like_sf"/>
</dbReference>
<dbReference type="SUPFAM" id="SSF52317">
    <property type="entry name" value="Class I glutamine amidotransferase-like"/>
    <property type="match status" value="1"/>
</dbReference>
<dbReference type="EMBL" id="LPWF01000027">
    <property type="protein sequence ID" value="ODR97044.1"/>
    <property type="molecule type" value="Genomic_DNA"/>
</dbReference>
<dbReference type="AlphaFoldDB" id="A0A1E3VU36"/>
<dbReference type="PANTHER" id="PTHR43130">
    <property type="entry name" value="ARAC-FAMILY TRANSCRIPTIONAL REGULATOR"/>
    <property type="match status" value="1"/>
</dbReference>
<dbReference type="Pfam" id="PF12833">
    <property type="entry name" value="HTH_18"/>
    <property type="match status" value="1"/>
</dbReference>
<dbReference type="InterPro" id="IPR029062">
    <property type="entry name" value="Class_I_gatase-like"/>
</dbReference>
<dbReference type="InterPro" id="IPR018062">
    <property type="entry name" value="HTH_AraC-typ_CS"/>
</dbReference>
<dbReference type="Gene3D" id="1.10.10.60">
    <property type="entry name" value="Homeodomain-like"/>
    <property type="match status" value="1"/>
</dbReference>
<feature type="domain" description="HTH araC/xylS-type" evidence="4">
    <location>
        <begin position="234"/>
        <end position="332"/>
    </location>
</feature>
<dbReference type="PANTHER" id="PTHR43130:SF3">
    <property type="entry name" value="HTH-TYPE TRANSCRIPTIONAL REGULATOR RV1931C"/>
    <property type="match status" value="1"/>
</dbReference>